<organism evidence="6 7">
    <name type="scientific">Streptomyces glaucosporus</name>
    <dbReference type="NCBI Taxonomy" id="284044"/>
    <lineage>
        <taxon>Bacteria</taxon>
        <taxon>Bacillati</taxon>
        <taxon>Actinomycetota</taxon>
        <taxon>Actinomycetes</taxon>
        <taxon>Kitasatosporales</taxon>
        <taxon>Streptomycetaceae</taxon>
        <taxon>Streptomyces</taxon>
    </lineage>
</organism>
<evidence type="ECO:0000256" key="2">
    <source>
        <dbReference type="ARBA" id="ARBA00022737"/>
    </source>
</evidence>
<keyword evidence="2" id="KW-0677">Repeat</keyword>
<dbReference type="InterPro" id="IPR013519">
    <property type="entry name" value="Int_alpha_beta-p"/>
</dbReference>
<dbReference type="RefSeq" id="WP_344629030.1">
    <property type="nucleotide sequence ID" value="NZ_BAAATJ010000001.1"/>
</dbReference>
<keyword evidence="1 5" id="KW-0732">Signal</keyword>
<dbReference type="Proteomes" id="UP001500058">
    <property type="component" value="Unassembled WGS sequence"/>
</dbReference>
<dbReference type="Gene3D" id="2.130.10.130">
    <property type="entry name" value="Integrin alpha, N-terminal"/>
    <property type="match status" value="3"/>
</dbReference>
<sequence>MRPRPRTRLTAVLAASAALLATAPLTAASTAYAAPVRLHDDLNGDGHRDLVVGAPGATVDGVPSAGAVVVLYGSADGLSGGRRTVIHQNSPGIPGTAEDSDRFGASVATGDLDGDGLPDLVVGAGSEAIGTRQGVGSVTVVWGSAGGLGTGTALPQPAWREHVSFGENLAVGDFTGDGALDLTVAGRDGPYHYTGPFARDGESADRYLDDRLGTTHNVISGDLDGDGRAERVVLPGPVDGDPNGDVYVDRFVNGALVRTELPGADGEVGSIGDIDGDGYGDLVLGASTDPGSGETGHLGGQISVWYGGPGGPDPKQRPQIVHQDTPGVPGASERADAFGSSVAVGDVDGDGHADVAAGAFLEDLSGEEEAGSVTVLYGSADGLTADRAVSLHQDTAGVPGAAEAYDYFGRSVRLADLTGDGRAELSSGVPGENSDQGYLQVFRGASSGVSASGVFGLAASGAGLSGQAWLGHSLLP</sequence>
<reference evidence="7" key="1">
    <citation type="journal article" date="2019" name="Int. J. Syst. Evol. Microbiol.">
        <title>The Global Catalogue of Microorganisms (GCM) 10K type strain sequencing project: providing services to taxonomists for standard genome sequencing and annotation.</title>
        <authorList>
            <consortium name="The Broad Institute Genomics Platform"/>
            <consortium name="The Broad Institute Genome Sequencing Center for Infectious Disease"/>
            <person name="Wu L."/>
            <person name="Ma J."/>
        </authorList>
    </citation>
    <scope>NUCLEOTIDE SEQUENCE [LARGE SCALE GENOMIC DNA]</scope>
    <source>
        <strain evidence="7">JCM 6921</strain>
    </source>
</reference>
<dbReference type="SUPFAM" id="SSF69318">
    <property type="entry name" value="Integrin alpha N-terminal domain"/>
    <property type="match status" value="1"/>
</dbReference>
<protein>
    <submittedName>
        <fullName evidence="6">FG-GAP-like repeat-containing protein</fullName>
    </submittedName>
</protein>
<evidence type="ECO:0000256" key="5">
    <source>
        <dbReference type="SAM" id="SignalP"/>
    </source>
</evidence>
<dbReference type="SMART" id="SM00191">
    <property type="entry name" value="Int_alpha"/>
    <property type="match status" value="5"/>
</dbReference>
<dbReference type="InterPro" id="IPR013517">
    <property type="entry name" value="FG-GAP"/>
</dbReference>
<name>A0ABP5UR30_9ACTN</name>
<keyword evidence="4" id="KW-0325">Glycoprotein</keyword>
<proteinExistence type="predicted"/>
<dbReference type="PANTHER" id="PTHR23221">
    <property type="entry name" value="GLYCOSYLPHOSPHATIDYLINOSITOL PHOSPHOLIPASE D"/>
    <property type="match status" value="1"/>
</dbReference>
<evidence type="ECO:0000313" key="7">
    <source>
        <dbReference type="Proteomes" id="UP001500058"/>
    </source>
</evidence>
<dbReference type="PROSITE" id="PS51470">
    <property type="entry name" value="FG_GAP"/>
    <property type="match status" value="3"/>
</dbReference>
<evidence type="ECO:0000256" key="3">
    <source>
        <dbReference type="ARBA" id="ARBA00022801"/>
    </source>
</evidence>
<dbReference type="InterPro" id="IPR028994">
    <property type="entry name" value="Integrin_alpha_N"/>
</dbReference>
<keyword evidence="3" id="KW-0378">Hydrolase</keyword>
<feature type="signal peptide" evidence="5">
    <location>
        <begin position="1"/>
        <end position="33"/>
    </location>
</feature>
<accession>A0ABP5UR30</accession>
<evidence type="ECO:0000256" key="1">
    <source>
        <dbReference type="ARBA" id="ARBA00022729"/>
    </source>
</evidence>
<gene>
    <name evidence="6" type="ORF">GCM10010420_04180</name>
</gene>
<evidence type="ECO:0000256" key="4">
    <source>
        <dbReference type="ARBA" id="ARBA00023180"/>
    </source>
</evidence>
<dbReference type="Pfam" id="PF01839">
    <property type="entry name" value="FG-GAP"/>
    <property type="match status" value="4"/>
</dbReference>
<keyword evidence="7" id="KW-1185">Reference proteome</keyword>
<feature type="chain" id="PRO_5045627678" evidence="5">
    <location>
        <begin position="34"/>
        <end position="476"/>
    </location>
</feature>
<comment type="caution">
    <text evidence="6">The sequence shown here is derived from an EMBL/GenBank/DDBJ whole genome shotgun (WGS) entry which is preliminary data.</text>
</comment>
<dbReference type="EMBL" id="BAAATJ010000001">
    <property type="protein sequence ID" value="GAA2384962.1"/>
    <property type="molecule type" value="Genomic_DNA"/>
</dbReference>
<dbReference type="PRINTS" id="PR01185">
    <property type="entry name" value="INTEGRINA"/>
</dbReference>
<dbReference type="PANTHER" id="PTHR23221:SF7">
    <property type="entry name" value="PHOSPHATIDYLINOSITOL-GLYCAN-SPECIFIC PHOSPHOLIPASE D"/>
    <property type="match status" value="1"/>
</dbReference>
<dbReference type="InterPro" id="IPR000413">
    <property type="entry name" value="Integrin_alpha"/>
</dbReference>
<evidence type="ECO:0000313" key="6">
    <source>
        <dbReference type="EMBL" id="GAA2384962.1"/>
    </source>
</evidence>